<comment type="caution">
    <text evidence="2">The sequence shown here is derived from an EMBL/GenBank/DDBJ whole genome shotgun (WGS) entry which is preliminary data.</text>
</comment>
<gene>
    <name evidence="2" type="ORF">A2438_05255</name>
</gene>
<protein>
    <recommendedName>
        <fullName evidence="1">Methyltransferase FkbM domain-containing protein</fullName>
    </recommendedName>
</protein>
<evidence type="ECO:0000313" key="2">
    <source>
        <dbReference type="EMBL" id="OGC39902.1"/>
    </source>
</evidence>
<dbReference type="InterPro" id="IPR006342">
    <property type="entry name" value="FkbM_mtfrase"/>
</dbReference>
<reference evidence="2 3" key="1">
    <citation type="journal article" date="2016" name="Nat. Commun.">
        <title>Thousands of microbial genomes shed light on interconnected biogeochemical processes in an aquifer system.</title>
        <authorList>
            <person name="Anantharaman K."/>
            <person name="Brown C.T."/>
            <person name="Hug L.A."/>
            <person name="Sharon I."/>
            <person name="Castelle C.J."/>
            <person name="Probst A.J."/>
            <person name="Thomas B.C."/>
            <person name="Singh A."/>
            <person name="Wilkins M.J."/>
            <person name="Karaoz U."/>
            <person name="Brodie E.L."/>
            <person name="Williams K.H."/>
            <person name="Hubbard S.S."/>
            <person name="Banfield J.F."/>
        </authorList>
    </citation>
    <scope>NUCLEOTIDE SEQUENCE [LARGE SCALE GENOMIC DNA]</scope>
</reference>
<proteinExistence type="predicted"/>
<evidence type="ECO:0000259" key="1">
    <source>
        <dbReference type="Pfam" id="PF05050"/>
    </source>
</evidence>
<dbReference type="NCBIfam" id="TIGR01444">
    <property type="entry name" value="fkbM_fam"/>
    <property type="match status" value="1"/>
</dbReference>
<dbReference type="PANTHER" id="PTHR34203:SF15">
    <property type="entry name" value="SLL1173 PROTEIN"/>
    <property type="match status" value="1"/>
</dbReference>
<name>A0A1F4U4P8_UNCSA</name>
<evidence type="ECO:0000313" key="3">
    <source>
        <dbReference type="Proteomes" id="UP000179242"/>
    </source>
</evidence>
<dbReference type="InterPro" id="IPR029063">
    <property type="entry name" value="SAM-dependent_MTases_sf"/>
</dbReference>
<dbReference type="SUPFAM" id="SSF53335">
    <property type="entry name" value="S-adenosyl-L-methionine-dependent methyltransferases"/>
    <property type="match status" value="1"/>
</dbReference>
<dbReference type="Pfam" id="PF05050">
    <property type="entry name" value="Methyltransf_21"/>
    <property type="match status" value="1"/>
</dbReference>
<dbReference type="InterPro" id="IPR052514">
    <property type="entry name" value="SAM-dependent_MTase"/>
</dbReference>
<organism evidence="2 3">
    <name type="scientific">candidate division WOR-1 bacterium RIFOXYC2_FULL_46_14</name>
    <dbReference type="NCBI Taxonomy" id="1802587"/>
    <lineage>
        <taxon>Bacteria</taxon>
        <taxon>Bacillati</taxon>
        <taxon>Saganbacteria</taxon>
    </lineage>
</organism>
<dbReference type="AlphaFoldDB" id="A0A1F4U4P8"/>
<accession>A0A1F4U4P8</accession>
<feature type="domain" description="Methyltransferase FkbM" evidence="1">
    <location>
        <begin position="83"/>
        <end position="237"/>
    </location>
</feature>
<sequence length="273" mass="30099">MLAAIIGKGISAVRLVRSFKNWDGILAAKLLRDTPTTAVPRLGGNRIYSVPDPAFLGEVREIFVDQVYCPPGFEIGPNDVVVDIGANVGIFTLYAAMKTKGKIIAFEPIKDNFAMLRKNVNGRQPTNLFPLAVTGERGLQRIHISSTCLGHSVSDRIAEGRGSVEVETTTLKDILRGNNIERINFLKMDCEGAEGLIFGNLDEETLSRIDKIVIEFHNHLSCLSHVEIAKRLRRAGFTVWIKEDKKPGFGFIYAKRGVERIVPAGCSLSMSMN</sequence>
<dbReference type="EMBL" id="MEUJ01000005">
    <property type="protein sequence ID" value="OGC39902.1"/>
    <property type="molecule type" value="Genomic_DNA"/>
</dbReference>
<dbReference type="Gene3D" id="3.40.50.150">
    <property type="entry name" value="Vaccinia Virus protein VP39"/>
    <property type="match status" value="1"/>
</dbReference>
<dbReference type="Proteomes" id="UP000179242">
    <property type="component" value="Unassembled WGS sequence"/>
</dbReference>
<dbReference type="PANTHER" id="PTHR34203">
    <property type="entry name" value="METHYLTRANSFERASE, FKBM FAMILY PROTEIN"/>
    <property type="match status" value="1"/>
</dbReference>